<dbReference type="SUPFAM" id="SSF48239">
    <property type="entry name" value="Terpenoid cyclases/Protein prenyltransferases"/>
    <property type="match status" value="1"/>
</dbReference>
<proteinExistence type="predicted"/>
<protein>
    <submittedName>
        <fullName evidence="1">Squalene cyclase</fullName>
    </submittedName>
</protein>
<accession>A0ABU3RXI7</accession>
<evidence type="ECO:0000313" key="2">
    <source>
        <dbReference type="Proteomes" id="UP001256673"/>
    </source>
</evidence>
<sequence length="319" mass="35983">MGDDEVLAWLRDSDPSLRWKVERDLLDEPEATWQAARARVAHEGFGAQLLAAQGEDGLWAGGAHFPADFSEDEPQPWTATSWSLMSLREWGVDADALRPDTAGLLKRNARWEYDDLPFWDGEVDACINAFTLASGAWLGADVSGIRDWFVTHRLPDGGWNCEWVEGSTKSSFHSTLNAVIGILDDEWRSGGTPELHAARKAGEEYLLERRLLYRLSTGERHVWAHHLGYPFRHRYSALRALDHFRAAALHDGEAPDPRLSEAVDRVRASRDPDGTWHQAYPMDGAVWFPVDVPAGEPSRWLTFFALRVLRWWDGARASA</sequence>
<dbReference type="EMBL" id="JAWDIU010000004">
    <property type="protein sequence ID" value="MDU0327529.1"/>
    <property type="molecule type" value="Genomic_DNA"/>
</dbReference>
<dbReference type="Proteomes" id="UP001256673">
    <property type="component" value="Unassembled WGS sequence"/>
</dbReference>
<gene>
    <name evidence="1" type="ORF">RWH43_12255</name>
</gene>
<dbReference type="InterPro" id="IPR008930">
    <property type="entry name" value="Terpenoid_cyclase/PrenylTrfase"/>
</dbReference>
<evidence type="ECO:0000313" key="1">
    <source>
        <dbReference type="EMBL" id="MDU0327529.1"/>
    </source>
</evidence>
<keyword evidence="2" id="KW-1185">Reference proteome</keyword>
<dbReference type="RefSeq" id="WP_316001615.1">
    <property type="nucleotide sequence ID" value="NZ_JAWDIU010000004.1"/>
</dbReference>
<dbReference type="Gene3D" id="1.50.10.20">
    <property type="match status" value="1"/>
</dbReference>
<reference evidence="1 2" key="1">
    <citation type="submission" date="2023-09" db="EMBL/GenBank/DDBJ databases">
        <title>Microbacterium fusihabitans sp. nov., Microbacterium phycihabitans sp. nov., and Microbacterium cervinum sp. nov., isolated from dried seaweeds of beach.</title>
        <authorList>
            <person name="Lee S.D."/>
        </authorList>
    </citation>
    <scope>NUCLEOTIDE SEQUENCE [LARGE SCALE GENOMIC DNA]</scope>
    <source>
        <strain evidence="1 2">KSW2-21</strain>
    </source>
</reference>
<name>A0ABU3RXI7_9MICO</name>
<comment type="caution">
    <text evidence="1">The sequence shown here is derived from an EMBL/GenBank/DDBJ whole genome shotgun (WGS) entry which is preliminary data.</text>
</comment>
<organism evidence="1 2">
    <name type="scientific">Microbacterium algihabitans</name>
    <dbReference type="NCBI Taxonomy" id="3075992"/>
    <lineage>
        <taxon>Bacteria</taxon>
        <taxon>Bacillati</taxon>
        <taxon>Actinomycetota</taxon>
        <taxon>Actinomycetes</taxon>
        <taxon>Micrococcales</taxon>
        <taxon>Microbacteriaceae</taxon>
        <taxon>Microbacterium</taxon>
    </lineage>
</organism>